<gene>
    <name evidence="7" type="ORF">PPNO1_LOCUS3489</name>
</gene>
<dbReference type="OrthoDB" id="5585746at2759"/>
<protein>
    <submittedName>
        <fullName evidence="7">Uncharacterized protein</fullName>
    </submittedName>
</protein>
<feature type="transmembrane region" description="Helical" evidence="6">
    <location>
        <begin position="32"/>
        <end position="54"/>
    </location>
</feature>
<evidence type="ECO:0000256" key="5">
    <source>
        <dbReference type="PIRSR" id="PIRSR604254-1"/>
    </source>
</evidence>
<feature type="transmembrane region" description="Helical" evidence="6">
    <location>
        <begin position="6"/>
        <end position="25"/>
    </location>
</feature>
<accession>A0A9P1GZG3</accession>
<keyword evidence="3 6" id="KW-1133">Transmembrane helix</keyword>
<feature type="binding site" evidence="5">
    <location>
        <position position="73"/>
    </location>
    <ligand>
        <name>Zn(2+)</name>
        <dbReference type="ChEBI" id="CHEBI:29105"/>
    </ligand>
</feature>
<evidence type="ECO:0000256" key="4">
    <source>
        <dbReference type="ARBA" id="ARBA00023136"/>
    </source>
</evidence>
<keyword evidence="2 6" id="KW-0812">Transmembrane</keyword>
<dbReference type="PANTHER" id="PTHR20855">
    <property type="entry name" value="ADIPOR/PROGESTIN RECEPTOR-RELATED"/>
    <property type="match status" value="1"/>
</dbReference>
<feature type="binding site" evidence="5">
    <location>
        <position position="77"/>
    </location>
    <ligand>
        <name>Zn(2+)</name>
        <dbReference type="ChEBI" id="CHEBI:29105"/>
    </ligand>
</feature>
<dbReference type="GO" id="GO:0016020">
    <property type="term" value="C:membrane"/>
    <property type="evidence" value="ECO:0007669"/>
    <property type="project" value="UniProtKB-SubCell"/>
</dbReference>
<evidence type="ECO:0000313" key="8">
    <source>
        <dbReference type="Proteomes" id="UP000838763"/>
    </source>
</evidence>
<dbReference type="Pfam" id="PF03006">
    <property type="entry name" value="HlyIII"/>
    <property type="match status" value="1"/>
</dbReference>
<comment type="subcellular location">
    <subcellularLocation>
        <location evidence="1">Membrane</location>
        <topology evidence="1">Multi-pass membrane protein</topology>
    </subcellularLocation>
</comment>
<keyword evidence="4 6" id="KW-0472">Membrane</keyword>
<organism evidence="7 8">
    <name type="scientific">Parascedosporium putredinis</name>
    <dbReference type="NCBI Taxonomy" id="1442378"/>
    <lineage>
        <taxon>Eukaryota</taxon>
        <taxon>Fungi</taxon>
        <taxon>Dikarya</taxon>
        <taxon>Ascomycota</taxon>
        <taxon>Pezizomycotina</taxon>
        <taxon>Sordariomycetes</taxon>
        <taxon>Hypocreomycetidae</taxon>
        <taxon>Microascales</taxon>
        <taxon>Microascaceae</taxon>
        <taxon>Parascedosporium</taxon>
    </lineage>
</organism>
<dbReference type="GO" id="GO:0046872">
    <property type="term" value="F:metal ion binding"/>
    <property type="evidence" value="ECO:0007669"/>
    <property type="project" value="UniProtKB-KW"/>
</dbReference>
<keyword evidence="8" id="KW-1185">Reference proteome</keyword>
<sequence length="109" mass="12320">MAWLRVAFYVGLGATGFLPILQLWFTHGPDFVYEFYSPIAESILVYLVGALVYASKVPERWCPGMFDYVGGSHNLWHLAVLGGILFHYTAMQQFFSNAFQRAQSGCPVY</sequence>
<evidence type="ECO:0000256" key="6">
    <source>
        <dbReference type="SAM" id="Phobius"/>
    </source>
</evidence>
<comment type="caution">
    <text evidence="7">The sequence shown here is derived from an EMBL/GenBank/DDBJ whole genome shotgun (WGS) entry which is preliminary data.</text>
</comment>
<dbReference type="EMBL" id="CALLCH030000009">
    <property type="protein sequence ID" value="CAI4213745.1"/>
    <property type="molecule type" value="Genomic_DNA"/>
</dbReference>
<dbReference type="Proteomes" id="UP000838763">
    <property type="component" value="Unassembled WGS sequence"/>
</dbReference>
<feature type="transmembrane region" description="Helical" evidence="6">
    <location>
        <begin position="74"/>
        <end position="91"/>
    </location>
</feature>
<dbReference type="InterPro" id="IPR004254">
    <property type="entry name" value="AdipoR/HlyIII-related"/>
</dbReference>
<keyword evidence="5" id="KW-0479">Metal-binding</keyword>
<keyword evidence="5" id="KW-0862">Zinc</keyword>
<evidence type="ECO:0000256" key="1">
    <source>
        <dbReference type="ARBA" id="ARBA00004141"/>
    </source>
</evidence>
<dbReference type="AlphaFoldDB" id="A0A9P1GZG3"/>
<evidence type="ECO:0000313" key="7">
    <source>
        <dbReference type="EMBL" id="CAI4213745.1"/>
    </source>
</evidence>
<evidence type="ECO:0000256" key="3">
    <source>
        <dbReference type="ARBA" id="ARBA00022989"/>
    </source>
</evidence>
<dbReference type="PANTHER" id="PTHR20855:SF97">
    <property type="entry name" value="ADIPOR-LIKE RECEPTOR IZH3-RELATED"/>
    <property type="match status" value="1"/>
</dbReference>
<name>A0A9P1GZG3_9PEZI</name>
<proteinExistence type="predicted"/>
<dbReference type="GO" id="GO:0006882">
    <property type="term" value="P:intracellular zinc ion homeostasis"/>
    <property type="evidence" value="ECO:0007669"/>
    <property type="project" value="TreeGrafter"/>
</dbReference>
<reference evidence="7" key="1">
    <citation type="submission" date="2022-11" db="EMBL/GenBank/DDBJ databases">
        <authorList>
            <person name="Scott C."/>
            <person name="Bruce N."/>
        </authorList>
    </citation>
    <scope>NUCLEOTIDE SEQUENCE</scope>
</reference>
<evidence type="ECO:0000256" key="2">
    <source>
        <dbReference type="ARBA" id="ARBA00022692"/>
    </source>
</evidence>
<dbReference type="GO" id="GO:0038023">
    <property type="term" value="F:signaling receptor activity"/>
    <property type="evidence" value="ECO:0007669"/>
    <property type="project" value="TreeGrafter"/>
</dbReference>